<dbReference type="InterPro" id="IPR020904">
    <property type="entry name" value="Sc_DH/Rdtase_CS"/>
</dbReference>
<keyword evidence="2" id="KW-0560">Oxidoreductase</keyword>
<dbReference type="AlphaFoldDB" id="A0A1I1U4I1"/>
<dbReference type="PANTHER" id="PTHR24320">
    <property type="entry name" value="RETINOL DEHYDROGENASE"/>
    <property type="match status" value="1"/>
</dbReference>
<dbReference type="PANTHER" id="PTHR24320:SF148">
    <property type="entry name" value="NAD(P)-BINDING ROSSMANN-FOLD SUPERFAMILY PROTEIN"/>
    <property type="match status" value="1"/>
</dbReference>
<feature type="domain" description="Ketoreductase" evidence="3">
    <location>
        <begin position="60"/>
        <end position="203"/>
    </location>
</feature>
<dbReference type="SMART" id="SM00822">
    <property type="entry name" value="PKS_KR"/>
    <property type="match status" value="1"/>
</dbReference>
<proteinExistence type="inferred from homology"/>
<dbReference type="NCBIfam" id="NF004513">
    <property type="entry name" value="PRK05854.1"/>
    <property type="match status" value="1"/>
</dbReference>
<dbReference type="EMBL" id="FOMO01000003">
    <property type="protein sequence ID" value="SFD65604.1"/>
    <property type="molecule type" value="Genomic_DNA"/>
</dbReference>
<dbReference type="SUPFAM" id="SSF51735">
    <property type="entry name" value="NAD(P)-binding Rossmann-fold domains"/>
    <property type="match status" value="1"/>
</dbReference>
<dbReference type="Pfam" id="PF00106">
    <property type="entry name" value="adh_short"/>
    <property type="match status" value="1"/>
</dbReference>
<organism evidence="4 5">
    <name type="scientific">Pseudomonas straminea</name>
    <dbReference type="NCBI Taxonomy" id="47882"/>
    <lineage>
        <taxon>Bacteria</taxon>
        <taxon>Pseudomonadati</taxon>
        <taxon>Pseudomonadota</taxon>
        <taxon>Gammaproteobacteria</taxon>
        <taxon>Pseudomonadales</taxon>
        <taxon>Pseudomonadaceae</taxon>
        <taxon>Phytopseudomonas</taxon>
    </lineage>
</organism>
<evidence type="ECO:0000259" key="3">
    <source>
        <dbReference type="SMART" id="SM00822"/>
    </source>
</evidence>
<sequence>MTTYSLQTLPLASPGIAWRKWLATLSLTLGFALEAGNASAEQSAPKPDWSLVDMPSQSGRIFLVTGGTSGMGFEDAKALAAAGAEVVIAARNPQRGREAMARIKEEIRGAQVQFEEVDLADLASVKALGERLNAKLPRLDGLINNAAVMAPPERRTSADGHELQLATNYLGHFALTGHVLPLLRKSTAPRVVTLSSIAVLRGNLDLDDLQSERAYNPYASYAQSKLATLMFAFELQRRSEQEGWGIQSIAAHPGVAVTELIARGPGLDSDFGRNWAKDRDEYHSAAQGALPTLYAATAHQAQGGAYYGPTGEEEKRGPLGLATVPAAAQDAEAAARLWTIAEQLTSVTYH</sequence>
<dbReference type="InterPro" id="IPR057326">
    <property type="entry name" value="KR_dom"/>
</dbReference>
<name>A0A1I1U4I1_PSEOC</name>
<dbReference type="PROSITE" id="PS00061">
    <property type="entry name" value="ADH_SHORT"/>
    <property type="match status" value="1"/>
</dbReference>
<gene>
    <name evidence="4" type="ORF">SAMN05216372_10347</name>
</gene>
<keyword evidence="5" id="KW-1185">Reference proteome</keyword>
<dbReference type="Proteomes" id="UP000243950">
    <property type="component" value="Unassembled WGS sequence"/>
</dbReference>
<dbReference type="GO" id="GO:0016491">
    <property type="term" value="F:oxidoreductase activity"/>
    <property type="evidence" value="ECO:0007669"/>
    <property type="project" value="UniProtKB-KW"/>
</dbReference>
<dbReference type="InterPro" id="IPR036291">
    <property type="entry name" value="NAD(P)-bd_dom_sf"/>
</dbReference>
<comment type="similarity">
    <text evidence="1">Belongs to the short-chain dehydrogenases/reductases (SDR) family.</text>
</comment>
<dbReference type="NCBIfam" id="NF004846">
    <property type="entry name" value="PRK06197.1"/>
    <property type="match status" value="1"/>
</dbReference>
<protein>
    <submittedName>
        <fullName evidence="4">NADP-dependent 3-hydroxy acid dehydrogenase YdfG</fullName>
    </submittedName>
</protein>
<evidence type="ECO:0000256" key="2">
    <source>
        <dbReference type="ARBA" id="ARBA00023002"/>
    </source>
</evidence>
<dbReference type="InterPro" id="IPR002347">
    <property type="entry name" value="SDR_fam"/>
</dbReference>
<dbReference type="PRINTS" id="PR00081">
    <property type="entry name" value="GDHRDH"/>
</dbReference>
<dbReference type="Gene3D" id="3.40.50.720">
    <property type="entry name" value="NAD(P)-binding Rossmann-like Domain"/>
    <property type="match status" value="1"/>
</dbReference>
<evidence type="ECO:0000313" key="5">
    <source>
        <dbReference type="Proteomes" id="UP000243950"/>
    </source>
</evidence>
<reference evidence="5" key="1">
    <citation type="submission" date="2016-10" db="EMBL/GenBank/DDBJ databases">
        <authorList>
            <person name="Varghese N."/>
            <person name="Submissions S."/>
        </authorList>
    </citation>
    <scope>NUCLEOTIDE SEQUENCE [LARGE SCALE GENOMIC DNA]</scope>
    <source>
        <strain evidence="5">JCM 2783</strain>
    </source>
</reference>
<dbReference type="RefSeq" id="WP_093502635.1">
    <property type="nucleotide sequence ID" value="NZ_BSSG01000004.1"/>
</dbReference>
<accession>A0A1I1U4I1</accession>
<evidence type="ECO:0000256" key="1">
    <source>
        <dbReference type="ARBA" id="ARBA00006484"/>
    </source>
</evidence>
<evidence type="ECO:0000313" key="4">
    <source>
        <dbReference type="EMBL" id="SFD65604.1"/>
    </source>
</evidence>